<feature type="domain" description="SCO6045-like C-terminal" evidence="1">
    <location>
        <begin position="6"/>
        <end position="88"/>
    </location>
</feature>
<evidence type="ECO:0000313" key="3">
    <source>
        <dbReference type="Proteomes" id="UP000031364"/>
    </source>
</evidence>
<comment type="caution">
    <text evidence="2">The sequence shown here is derived from an EMBL/GenBank/DDBJ whole genome shotgun (WGS) entry which is preliminary data.</text>
</comment>
<dbReference type="EMBL" id="JNFP01000002">
    <property type="protein sequence ID" value="KIA66425.1"/>
    <property type="molecule type" value="Genomic_DNA"/>
</dbReference>
<reference evidence="2 3" key="1">
    <citation type="journal article" date="2014" name="Int. J. Syst. Evol. Microbiol.">
        <title>Nocardia vulneris sp. nov., isolated from wounds of human patients in North America.</title>
        <authorList>
            <person name="Lasker B.A."/>
            <person name="Bell M."/>
            <person name="Klenk H.P."/>
            <person name="Sproer C."/>
            <person name="Schumann C."/>
            <person name="Schumann P."/>
            <person name="Brown J.M."/>
        </authorList>
    </citation>
    <scope>NUCLEOTIDE SEQUENCE [LARGE SCALE GENOMIC DNA]</scope>
    <source>
        <strain evidence="2 3">W9851</strain>
    </source>
</reference>
<accession>A0ABR4ZMG6</accession>
<protein>
    <recommendedName>
        <fullName evidence="1">SCO6045-like C-terminal domain-containing protein</fullName>
    </recommendedName>
</protein>
<evidence type="ECO:0000259" key="1">
    <source>
        <dbReference type="Pfam" id="PF26136"/>
    </source>
</evidence>
<dbReference type="RefSeq" id="WP_043664023.1">
    <property type="nucleotide sequence ID" value="NZ_BDCI01000007.1"/>
</dbReference>
<gene>
    <name evidence="2" type="ORF">FG87_02250</name>
</gene>
<sequence>MSAELAEQQAALVRALVAGAPVPAGFDRTDVAAAAHALLRKRADEVARRFPMLAQACGPEYRTRFLAWADGRPKTSTAADATAFAASLGLPAPFGSTATRWSRR</sequence>
<dbReference type="InterPro" id="IPR058711">
    <property type="entry name" value="SCO6045-like_C"/>
</dbReference>
<evidence type="ECO:0000313" key="2">
    <source>
        <dbReference type="EMBL" id="KIA66425.1"/>
    </source>
</evidence>
<dbReference type="Proteomes" id="UP000031364">
    <property type="component" value="Unassembled WGS sequence"/>
</dbReference>
<keyword evidence="3" id="KW-1185">Reference proteome</keyword>
<proteinExistence type="predicted"/>
<name>A0ABR4ZMG6_9NOCA</name>
<organism evidence="2 3">
    <name type="scientific">Nocardia vulneris</name>
    <dbReference type="NCBI Taxonomy" id="1141657"/>
    <lineage>
        <taxon>Bacteria</taxon>
        <taxon>Bacillati</taxon>
        <taxon>Actinomycetota</taxon>
        <taxon>Actinomycetes</taxon>
        <taxon>Mycobacteriales</taxon>
        <taxon>Nocardiaceae</taxon>
        <taxon>Nocardia</taxon>
    </lineage>
</organism>
<dbReference type="Pfam" id="PF26136">
    <property type="entry name" value="SCO6045_C"/>
    <property type="match status" value="1"/>
</dbReference>